<evidence type="ECO:0000313" key="2">
    <source>
        <dbReference type="EMBL" id="ACZ62401.1"/>
    </source>
</evidence>
<dbReference type="EMBL" id="CP001827">
    <property type="protein sequence ID" value="ACZ62401.1"/>
    <property type="molecule type" value="Genomic_DNA"/>
</dbReference>
<gene>
    <name evidence="2" type="ordered locus">DhcVS_1302</name>
</gene>
<accession>D2BJA1</accession>
<proteinExistence type="predicted"/>
<feature type="transmembrane region" description="Helical" evidence="1">
    <location>
        <begin position="192"/>
        <end position="212"/>
    </location>
</feature>
<reference evidence="2 3" key="1">
    <citation type="journal article" date="2009" name="PLoS Genet.">
        <title>Localized plasticity in the streamlined genomes of vinyl chloride respiring Dehalococcoides.</title>
        <authorList>
            <person name="McMurdie P.J."/>
            <person name="Behrens S.F."/>
            <person name="Muller J.A."/>
            <person name="Goke J."/>
            <person name="Ritalahti K.M."/>
            <person name="Wagner R."/>
            <person name="Goltsman E."/>
            <person name="Lapidus A."/>
            <person name="Holmes S."/>
            <person name="Loffler F.E."/>
            <person name="Spormann A.M."/>
        </authorList>
    </citation>
    <scope>NUCLEOTIDE SEQUENCE [LARGE SCALE GENOMIC DNA]</scope>
    <source>
        <strain evidence="2 3">VS</strain>
    </source>
</reference>
<dbReference type="HOGENOM" id="CLU_1044778_0_0_0"/>
<keyword evidence="1" id="KW-1133">Transmembrane helix</keyword>
<feature type="transmembrane region" description="Helical" evidence="1">
    <location>
        <begin position="164"/>
        <end position="186"/>
    </location>
</feature>
<feature type="transmembrane region" description="Helical" evidence="1">
    <location>
        <begin position="64"/>
        <end position="85"/>
    </location>
</feature>
<dbReference type="Proteomes" id="UP000002506">
    <property type="component" value="Chromosome"/>
</dbReference>
<dbReference type="KEGG" id="dev:DhcVS_1302"/>
<evidence type="ECO:0000313" key="3">
    <source>
        <dbReference type="Proteomes" id="UP000002506"/>
    </source>
</evidence>
<dbReference type="AlphaFoldDB" id="D2BJA1"/>
<protein>
    <submittedName>
        <fullName evidence="2">Uncharacterized protein</fullName>
    </submittedName>
</protein>
<organism evidence="2 3">
    <name type="scientific">Dehalococcoides mccartyi (strain VS)</name>
    <dbReference type="NCBI Taxonomy" id="311424"/>
    <lineage>
        <taxon>Bacteria</taxon>
        <taxon>Bacillati</taxon>
        <taxon>Chloroflexota</taxon>
        <taxon>Dehalococcoidia</taxon>
        <taxon>Dehalococcoidales</taxon>
        <taxon>Dehalococcoidaceae</taxon>
        <taxon>Dehalococcoides</taxon>
    </lineage>
</organism>
<keyword evidence="1" id="KW-0812">Transmembrane</keyword>
<feature type="transmembrane region" description="Helical" evidence="1">
    <location>
        <begin position="32"/>
        <end position="52"/>
    </location>
</feature>
<evidence type="ECO:0000256" key="1">
    <source>
        <dbReference type="SAM" id="Phobius"/>
    </source>
</evidence>
<keyword evidence="1" id="KW-0472">Membrane</keyword>
<sequence length="266" mass="30286">MFSMLGDDFNRDGFRIFCDSLNSEINLLFQRLNYFLVASSFLVTAFATILVAANGCIDGGQLVLAFMINAVGLYLSLFFVVINYLNTRIIWQKGKYLRDTENTPEVIYRINPNSKSEEIVLQKVWGEELNHSQFKLILNMIKEAWDFFFGPGKASKSGLVPHTYLIPLGFGVFWAVLFVMIINGCLNCVSKFIFISPLLLYIIIWLLIKFALRLKERCKKSKNRVRIIGFRCLYCNSEQGLNHDLGCPNCGGRDAAAITEISRETN</sequence>
<name>D2BJA1_DEHMV</name>